<feature type="compositionally biased region" description="Polar residues" evidence="2">
    <location>
        <begin position="244"/>
        <end position="256"/>
    </location>
</feature>
<dbReference type="PROSITE" id="PS50003">
    <property type="entry name" value="PH_DOMAIN"/>
    <property type="match status" value="1"/>
</dbReference>
<accession>A0ABP0GQJ0</accession>
<comment type="caution">
    <text evidence="4">The sequence shown here is derived from an EMBL/GenBank/DDBJ whole genome shotgun (WGS) entry which is preliminary data.</text>
</comment>
<feature type="domain" description="PH" evidence="3">
    <location>
        <begin position="1276"/>
        <end position="1378"/>
    </location>
</feature>
<feature type="region of interest" description="Disordered" evidence="2">
    <location>
        <begin position="965"/>
        <end position="1008"/>
    </location>
</feature>
<feature type="region of interest" description="Disordered" evidence="2">
    <location>
        <begin position="420"/>
        <end position="484"/>
    </location>
</feature>
<dbReference type="PANTHER" id="PTHR12156">
    <property type="entry name" value="PLECKSTRIN HOMOLOGY-LIKE DOMAIN, FAMILY B, MEMBER 3"/>
    <property type="match status" value="1"/>
</dbReference>
<feature type="compositionally biased region" description="Polar residues" evidence="2">
    <location>
        <begin position="1050"/>
        <end position="1062"/>
    </location>
</feature>
<organism evidence="4 5">
    <name type="scientific">Clavelina lepadiformis</name>
    <name type="common">Light-bulb sea squirt</name>
    <name type="synonym">Ascidia lepadiformis</name>
    <dbReference type="NCBI Taxonomy" id="159417"/>
    <lineage>
        <taxon>Eukaryota</taxon>
        <taxon>Metazoa</taxon>
        <taxon>Chordata</taxon>
        <taxon>Tunicata</taxon>
        <taxon>Ascidiacea</taxon>
        <taxon>Aplousobranchia</taxon>
        <taxon>Clavelinidae</taxon>
        <taxon>Clavelina</taxon>
    </lineage>
</organism>
<evidence type="ECO:0000256" key="1">
    <source>
        <dbReference type="SAM" id="Coils"/>
    </source>
</evidence>
<name>A0ABP0GQJ0_CLALP</name>
<dbReference type="EMBL" id="CAWYQH010000130">
    <property type="protein sequence ID" value="CAK8693034.1"/>
    <property type="molecule type" value="Genomic_DNA"/>
</dbReference>
<evidence type="ECO:0000313" key="5">
    <source>
        <dbReference type="Proteomes" id="UP001642483"/>
    </source>
</evidence>
<protein>
    <recommendedName>
        <fullName evidence="3">PH domain-containing protein</fullName>
    </recommendedName>
</protein>
<evidence type="ECO:0000256" key="2">
    <source>
        <dbReference type="SAM" id="MobiDB-lite"/>
    </source>
</evidence>
<feature type="compositionally biased region" description="Polar residues" evidence="2">
    <location>
        <begin position="430"/>
        <end position="447"/>
    </location>
</feature>
<dbReference type="InterPro" id="IPR001849">
    <property type="entry name" value="PH_domain"/>
</dbReference>
<dbReference type="Gene3D" id="2.30.29.30">
    <property type="entry name" value="Pleckstrin-homology domain (PH domain)/Phosphotyrosine-binding domain (PTB)"/>
    <property type="match status" value="1"/>
</dbReference>
<feature type="compositionally biased region" description="Low complexity" evidence="2">
    <location>
        <begin position="601"/>
        <end position="612"/>
    </location>
</feature>
<dbReference type="Pfam" id="PF00169">
    <property type="entry name" value="PH"/>
    <property type="match status" value="1"/>
</dbReference>
<feature type="region of interest" description="Disordered" evidence="2">
    <location>
        <begin position="583"/>
        <end position="623"/>
    </location>
</feature>
<feature type="compositionally biased region" description="Polar residues" evidence="2">
    <location>
        <begin position="468"/>
        <end position="484"/>
    </location>
</feature>
<evidence type="ECO:0000259" key="3">
    <source>
        <dbReference type="PROSITE" id="PS50003"/>
    </source>
</evidence>
<dbReference type="PANTHER" id="PTHR12156:SF5">
    <property type="entry name" value="FI18040P1"/>
    <property type="match status" value="1"/>
</dbReference>
<dbReference type="InterPro" id="IPR052212">
    <property type="entry name" value="PH-like_domain"/>
</dbReference>
<gene>
    <name evidence="4" type="ORF">CVLEPA_LOCUS26365</name>
</gene>
<feature type="coiled-coil region" evidence="1">
    <location>
        <begin position="1172"/>
        <end position="1199"/>
    </location>
</feature>
<feature type="compositionally biased region" description="Polar residues" evidence="2">
    <location>
        <begin position="334"/>
        <end position="348"/>
    </location>
</feature>
<feature type="region of interest" description="Disordered" evidence="2">
    <location>
        <begin position="239"/>
        <end position="393"/>
    </location>
</feature>
<feature type="coiled-coil region" evidence="1">
    <location>
        <begin position="691"/>
        <end position="907"/>
    </location>
</feature>
<feature type="compositionally biased region" description="Polar residues" evidence="2">
    <location>
        <begin position="370"/>
        <end position="389"/>
    </location>
</feature>
<dbReference type="InterPro" id="IPR011993">
    <property type="entry name" value="PH-like_dom_sf"/>
</dbReference>
<proteinExistence type="predicted"/>
<dbReference type="SUPFAM" id="SSF50729">
    <property type="entry name" value="PH domain-like"/>
    <property type="match status" value="1"/>
</dbReference>
<keyword evidence="1" id="KW-0175">Coiled coil</keyword>
<dbReference type="SMART" id="SM00233">
    <property type="entry name" value="PH"/>
    <property type="match status" value="1"/>
</dbReference>
<evidence type="ECO:0000313" key="4">
    <source>
        <dbReference type="EMBL" id="CAK8693034.1"/>
    </source>
</evidence>
<dbReference type="Proteomes" id="UP001642483">
    <property type="component" value="Unassembled WGS sequence"/>
</dbReference>
<sequence>MKGDIKPTEETERDSLVRAIEDDLDQLLLTIEEVGRSATVSHKKAVRPIPKIQDQIFKDCGDARTKEKPFPTVIGHCGFNETCCDYDNLNPLIEFDKFDSSNQKTNGRLKSDNSQFNNEILTAAILPAGAREMTSNIAGRNSKPIHGPKDFNVHPLSYTPNLALPAKSPESSPKQNGFVTNVEVSPDRLSAATVSTSSTVSPVVLRSSFVEMKTAGVCASYSDRESDFELQRTAGSDRSDYYLRSTTHSPHYSTTIEPEATESGQKKQLVITRSSSDTGISETCSLSNPFSPRSTVSENSTSPTTKILRSLPNNSQKPVMTRPPNGLMKPRMVQIQTNDHPNNLPQHSKQAENDRASEAALSRPPAEPYNTISSGNPHSSSYKNANATNSTASLSRSAKSSIAIATEQLRQKHQELLALRRGKSKARSLSAPSSPTMPQKLNMSGLKTTGRVGRRQKRSGFSYERTGDSSTSIGRERSLSPSRSEIVTSGSKLCRRSLSSSTLPADIEGGMKKCLSVRSLRAYNRGSSTSLNSLESEMYEEDLRELHDQAVRSRMIEEEAVSAEKARLKSILDMCADFLNHTEEKNGTTNEKANNEAKLAKSPVSPRSSKPPTGKSNAAKTANYRRLASFENEILRQPISSRNQFSSHATDDLGTERTLRARQDIDRTLQPLVGVAEQDKATARVFPTGDAAEIRKLREEGLERIDEIQQKISDLEGQLSESVSELEMERALIDGELGSERKLLQGEEHECERIKDHIIQLEEDYVVQREKHQGVVEKEKKKLTELQLKITDTKNQIDNCPESMRGSIEERLNKEQEELEQEARNFEDTEFQALETVSRLDEEKEQTQRKLIRQKRKLELQIDARKARVVTLERQLTEVQYQQKLENQRLNSERDQAIGELQAQREETTLLEKKYYQLTGEPAPAINSPASIARSYRRLNSSDAMLASPEDPSFGSSFLNRQISGGSGISGQRSTENVSSSLEASDLRQHSPPMGMNEPAHSNTHRRQGIMHKDDAVLSYRPRAAPFAASNKAVSHYSTLRKNGNKHKQGSTGSSTTMSPRSLHSGVGVTDEELSALQQRIKALDTRPSSVASSASLMTSRNKLSSAAPSSYARFNGNNDHVRTLSNSGNDGEASKWRAMDNMSISSMDSIDTTVSAWSVRQAADNPDVERLLEMERLIAEAKAEKKRLLADVHGLNSNLARKTSFGSNNELLGGSSLDDVESVTQGVKLRNNADRRQARPMTRYLPVRSSDFDLREHIESCGHSPTTCRHTIVNTTSCRGYLTKMGGRIKTWRKRWFVFDRLKKNIAYYSDKHETKVKGIIYFQAIEDVFFDHLKSQKSPNSALTFCVKCYDRVYYFVAPSSEAMRIWMDTIVTGAEGYTEYMKTLEQ</sequence>
<keyword evidence="5" id="KW-1185">Reference proteome</keyword>
<reference evidence="4 5" key="1">
    <citation type="submission" date="2024-02" db="EMBL/GenBank/DDBJ databases">
        <authorList>
            <person name="Daric V."/>
            <person name="Darras S."/>
        </authorList>
    </citation>
    <scope>NUCLEOTIDE SEQUENCE [LARGE SCALE GENOMIC DNA]</scope>
</reference>
<feature type="compositionally biased region" description="Polar residues" evidence="2">
    <location>
        <begin position="271"/>
        <end position="318"/>
    </location>
</feature>
<feature type="region of interest" description="Disordered" evidence="2">
    <location>
        <begin position="1040"/>
        <end position="1070"/>
    </location>
</feature>